<sequence>MSPETNALQLTGAQQSKRVRERLYRWLLLLCAAVSIVVTVSIVFALAFDAVLFFELVSPREFFTTTSWVPPRDEFGAVPIIFGTLAVTAISALVAIPTGVLAAAYLSEYASTRTRAYLKPGLEILAGIPTVVYGYLALVYLTPFLRQVTGLGLGTFNILSASLMVGILIIPIVSSLSEDAMSAVPDELRQAGYGLGATKFDVTTGVVIPAAASGIFASFILALSRAIGETMVVAMAMGLRPRMPAVKEGLFGIPYLAPIETVGSSGQTMTSAMVQAVTTDVSAASPTYKSMFALGLTLFAITFAMNYASNRLSKRYREEYQ</sequence>
<dbReference type="RefSeq" id="WP_254161443.1">
    <property type="nucleotide sequence ID" value="NZ_CP100357.1"/>
</dbReference>
<feature type="domain" description="ABC transmembrane type-1" evidence="7">
    <location>
        <begin position="81"/>
        <end position="309"/>
    </location>
</feature>
<dbReference type="EMBL" id="CP100357">
    <property type="protein sequence ID" value="UTF55928.1"/>
    <property type="molecule type" value="Genomic_DNA"/>
</dbReference>
<evidence type="ECO:0000256" key="2">
    <source>
        <dbReference type="ARBA" id="ARBA00022692"/>
    </source>
</evidence>
<feature type="transmembrane region" description="Helical" evidence="5">
    <location>
        <begin position="124"/>
        <end position="145"/>
    </location>
</feature>
<evidence type="ECO:0000259" key="7">
    <source>
        <dbReference type="PROSITE" id="PS50928"/>
    </source>
</evidence>
<keyword evidence="2 5" id="KW-0812">Transmembrane</keyword>
<keyword evidence="6" id="KW-0592">Phosphate transport</keyword>
<evidence type="ECO:0000256" key="4">
    <source>
        <dbReference type="ARBA" id="ARBA00023136"/>
    </source>
</evidence>
<dbReference type="GO" id="GO:0005886">
    <property type="term" value="C:plasma membrane"/>
    <property type="evidence" value="ECO:0007669"/>
    <property type="project" value="UniProtKB-SubCell"/>
</dbReference>
<keyword evidence="3 5" id="KW-1133">Transmembrane helix</keyword>
<feature type="transmembrane region" description="Helical" evidence="5">
    <location>
        <begin position="151"/>
        <end position="173"/>
    </location>
</feature>
<dbReference type="SUPFAM" id="SSF161098">
    <property type="entry name" value="MetI-like"/>
    <property type="match status" value="1"/>
</dbReference>
<dbReference type="InterPro" id="IPR000515">
    <property type="entry name" value="MetI-like"/>
</dbReference>
<dbReference type="CDD" id="cd06261">
    <property type="entry name" value="TM_PBP2"/>
    <property type="match status" value="1"/>
</dbReference>
<dbReference type="GeneID" id="73292423"/>
<reference evidence="8" key="1">
    <citation type="submission" date="2022-06" db="EMBL/GenBank/DDBJ databases">
        <title>Diverse halophilic archaea isolated from saline environments.</title>
        <authorList>
            <person name="Cui H.-L."/>
        </authorList>
    </citation>
    <scope>NUCLEOTIDE SEQUENCE</scope>
    <source>
        <strain evidence="8">WLHS1</strain>
        <plasmid evidence="8">unnamed2</plasmid>
    </source>
</reference>
<evidence type="ECO:0000313" key="9">
    <source>
        <dbReference type="Proteomes" id="UP001056855"/>
    </source>
</evidence>
<evidence type="ECO:0000256" key="6">
    <source>
        <dbReference type="RuleBase" id="RU363054"/>
    </source>
</evidence>
<feature type="transmembrane region" description="Helical" evidence="5">
    <location>
        <begin position="26"/>
        <end position="57"/>
    </location>
</feature>
<dbReference type="NCBIfam" id="TIGR02138">
    <property type="entry name" value="phosphate_pstC"/>
    <property type="match status" value="1"/>
</dbReference>
<dbReference type="InterPro" id="IPR035906">
    <property type="entry name" value="MetI-like_sf"/>
</dbReference>
<dbReference type="InterPro" id="IPR011864">
    <property type="entry name" value="Phosphate_PstC"/>
</dbReference>
<dbReference type="Proteomes" id="UP001056855">
    <property type="component" value="Plasmid unnamed2"/>
</dbReference>
<keyword evidence="5" id="KW-0813">Transport</keyword>
<feature type="transmembrane region" description="Helical" evidence="5">
    <location>
        <begin position="77"/>
        <end position="103"/>
    </location>
</feature>
<dbReference type="PANTHER" id="PTHR42727">
    <property type="entry name" value="PHOSPHATE TRANSPORT SYSTEM PERMEASE PROTEIN"/>
    <property type="match status" value="1"/>
</dbReference>
<organism evidence="8 9">
    <name type="scientific">Natronosalvus rutilus</name>
    <dbReference type="NCBI Taxonomy" id="2953753"/>
    <lineage>
        <taxon>Archaea</taxon>
        <taxon>Methanobacteriati</taxon>
        <taxon>Methanobacteriota</taxon>
        <taxon>Stenosarchaea group</taxon>
        <taxon>Halobacteria</taxon>
        <taxon>Halobacteriales</taxon>
        <taxon>Natrialbaceae</taxon>
        <taxon>Natronosalvus</taxon>
    </lineage>
</organism>
<evidence type="ECO:0000313" key="8">
    <source>
        <dbReference type="EMBL" id="UTF55928.1"/>
    </source>
</evidence>
<dbReference type="AlphaFoldDB" id="A0A9E7NF73"/>
<evidence type="ECO:0000256" key="5">
    <source>
        <dbReference type="RuleBase" id="RU363032"/>
    </source>
</evidence>
<comment type="function">
    <text evidence="6">Part of the binding-protein-dependent transport system for phosphate; probably responsible for the translocation of the substrate across the membrane.</text>
</comment>
<dbReference type="GO" id="GO:0006817">
    <property type="term" value="P:phosphate ion transport"/>
    <property type="evidence" value="ECO:0007669"/>
    <property type="project" value="UniProtKB-KW"/>
</dbReference>
<keyword evidence="8" id="KW-0614">Plasmid</keyword>
<keyword evidence="9" id="KW-1185">Reference proteome</keyword>
<comment type="similarity">
    <text evidence="6">Belongs to the binding-protein-dependent transport system permease family. CysTW subfamily.</text>
</comment>
<proteinExistence type="inferred from homology"/>
<dbReference type="GO" id="GO:0005315">
    <property type="term" value="F:phosphate transmembrane transporter activity"/>
    <property type="evidence" value="ECO:0007669"/>
    <property type="project" value="InterPro"/>
</dbReference>
<evidence type="ECO:0000256" key="3">
    <source>
        <dbReference type="ARBA" id="ARBA00022989"/>
    </source>
</evidence>
<dbReference type="PROSITE" id="PS50928">
    <property type="entry name" value="ABC_TM1"/>
    <property type="match status" value="1"/>
</dbReference>
<keyword evidence="6" id="KW-1003">Cell membrane</keyword>
<name>A0A9E7NF73_9EURY</name>
<evidence type="ECO:0000256" key="1">
    <source>
        <dbReference type="ARBA" id="ARBA00004141"/>
    </source>
</evidence>
<dbReference type="PANTHER" id="PTHR42727:SF1">
    <property type="entry name" value="PHOSPHATE TRANSPORT SYSTEM PERMEASE"/>
    <property type="match status" value="1"/>
</dbReference>
<protein>
    <recommendedName>
        <fullName evidence="6">Phosphate transport system permease protein</fullName>
    </recommendedName>
</protein>
<dbReference type="Gene3D" id="1.10.3720.10">
    <property type="entry name" value="MetI-like"/>
    <property type="match status" value="1"/>
</dbReference>
<comment type="subcellular location">
    <subcellularLocation>
        <location evidence="5">Cell membrane</location>
        <topology evidence="5">Multi-pass membrane protein</topology>
    </subcellularLocation>
    <subcellularLocation>
        <location evidence="1">Membrane</location>
        <topology evidence="1">Multi-pass membrane protein</topology>
    </subcellularLocation>
</comment>
<feature type="transmembrane region" description="Helical" evidence="5">
    <location>
        <begin position="290"/>
        <end position="308"/>
    </location>
</feature>
<keyword evidence="4 5" id="KW-0472">Membrane</keyword>
<feature type="transmembrane region" description="Helical" evidence="5">
    <location>
        <begin position="206"/>
        <end position="227"/>
    </location>
</feature>
<dbReference type="Pfam" id="PF00528">
    <property type="entry name" value="BPD_transp_1"/>
    <property type="match status" value="1"/>
</dbReference>
<dbReference type="KEGG" id="sawl:NGM29_20215"/>
<gene>
    <name evidence="8" type="primary">pstC</name>
    <name evidence="8" type="ORF">NGM29_20215</name>
</gene>
<geneLocation type="plasmid" evidence="8 9">
    <name>unnamed2</name>
</geneLocation>
<accession>A0A9E7NF73</accession>